<feature type="compositionally biased region" description="Basic residues" evidence="1">
    <location>
        <begin position="105"/>
        <end position="117"/>
    </location>
</feature>
<dbReference type="EMBL" id="BJVI01000035">
    <property type="protein sequence ID" value="GEL19291.1"/>
    <property type="molecule type" value="Genomic_DNA"/>
</dbReference>
<proteinExistence type="predicted"/>
<name>A0A511D3D5_9PSEU</name>
<organism evidence="2 3">
    <name type="scientific">Pseudonocardia asaccharolytica DSM 44247 = NBRC 16224</name>
    <dbReference type="NCBI Taxonomy" id="1123024"/>
    <lineage>
        <taxon>Bacteria</taxon>
        <taxon>Bacillati</taxon>
        <taxon>Actinomycetota</taxon>
        <taxon>Actinomycetes</taxon>
        <taxon>Pseudonocardiales</taxon>
        <taxon>Pseudonocardiaceae</taxon>
        <taxon>Pseudonocardia</taxon>
    </lineage>
</organism>
<keyword evidence="3" id="KW-1185">Reference proteome</keyword>
<dbReference type="AlphaFoldDB" id="A0A511D3D5"/>
<evidence type="ECO:0000256" key="1">
    <source>
        <dbReference type="SAM" id="MobiDB-lite"/>
    </source>
</evidence>
<comment type="caution">
    <text evidence="2">The sequence shown here is derived from an EMBL/GenBank/DDBJ whole genome shotgun (WGS) entry which is preliminary data.</text>
</comment>
<feature type="compositionally biased region" description="Low complexity" evidence="1">
    <location>
        <begin position="89"/>
        <end position="104"/>
    </location>
</feature>
<evidence type="ECO:0000313" key="3">
    <source>
        <dbReference type="Proteomes" id="UP000321328"/>
    </source>
</evidence>
<protein>
    <submittedName>
        <fullName evidence="2">Uncharacterized protein</fullName>
    </submittedName>
</protein>
<gene>
    <name evidence="2" type="ORF">PA7_31280</name>
</gene>
<accession>A0A511D3D5</accession>
<sequence>MGQRRTNDGDDDSPRTTLAEAILNVIQRYGGLARGEIPRHFVLLVETIGWDDDGAEYSNLVRVAPAGVPLRHSRALLEDGLEMLSNAQPVAAPAPVSPRWSAARGSRRRPVGRRPRS</sequence>
<evidence type="ECO:0000313" key="2">
    <source>
        <dbReference type="EMBL" id="GEL19291.1"/>
    </source>
</evidence>
<feature type="region of interest" description="Disordered" evidence="1">
    <location>
        <begin position="89"/>
        <end position="117"/>
    </location>
</feature>
<reference evidence="2 3" key="1">
    <citation type="submission" date="2019-07" db="EMBL/GenBank/DDBJ databases">
        <title>Whole genome shotgun sequence of Pseudonocardia asaccharolytica NBRC 16224.</title>
        <authorList>
            <person name="Hosoyama A."/>
            <person name="Uohara A."/>
            <person name="Ohji S."/>
            <person name="Ichikawa N."/>
        </authorList>
    </citation>
    <scope>NUCLEOTIDE SEQUENCE [LARGE SCALE GENOMIC DNA]</scope>
    <source>
        <strain evidence="2 3">NBRC 16224</strain>
    </source>
</reference>
<dbReference type="Proteomes" id="UP000321328">
    <property type="component" value="Unassembled WGS sequence"/>
</dbReference>
<dbReference type="RefSeq" id="WP_028930540.1">
    <property type="nucleotide sequence ID" value="NZ_AUII01000012.1"/>
</dbReference>